<keyword evidence="5" id="KW-0378">Hydrolase</keyword>
<dbReference type="OrthoDB" id="6339452at2759"/>
<evidence type="ECO:0000313" key="10">
    <source>
        <dbReference type="EMBL" id="KAJ8038241.1"/>
    </source>
</evidence>
<evidence type="ECO:0000256" key="7">
    <source>
        <dbReference type="ARBA" id="ARBA00023157"/>
    </source>
</evidence>
<dbReference type="InterPro" id="IPR050127">
    <property type="entry name" value="Serine_Proteases_S1"/>
</dbReference>
<dbReference type="PANTHER" id="PTHR24264">
    <property type="entry name" value="TRYPSIN-RELATED"/>
    <property type="match status" value="1"/>
</dbReference>
<dbReference type="InterPro" id="IPR001254">
    <property type="entry name" value="Trypsin_dom"/>
</dbReference>
<protein>
    <submittedName>
        <fullName evidence="10">Serine protease 30</fullName>
    </submittedName>
</protein>
<dbReference type="FunFam" id="2.40.10.10:FF:000054">
    <property type="entry name" value="Complement C1r subcomponent"/>
    <property type="match status" value="1"/>
</dbReference>
<evidence type="ECO:0000256" key="1">
    <source>
        <dbReference type="ARBA" id="ARBA00004613"/>
    </source>
</evidence>
<evidence type="ECO:0000256" key="3">
    <source>
        <dbReference type="ARBA" id="ARBA00022670"/>
    </source>
</evidence>
<gene>
    <name evidence="10" type="ORF">HOLleu_15607</name>
</gene>
<keyword evidence="6" id="KW-0720">Serine protease</keyword>
<keyword evidence="2" id="KW-0964">Secreted</keyword>
<evidence type="ECO:0000256" key="2">
    <source>
        <dbReference type="ARBA" id="ARBA00022525"/>
    </source>
</evidence>
<dbReference type="PANTHER" id="PTHR24264:SF54">
    <property type="entry name" value="PEPTIDASE S1 DOMAIN-CONTAINING PROTEIN"/>
    <property type="match status" value="1"/>
</dbReference>
<dbReference type="GO" id="GO:0005615">
    <property type="term" value="C:extracellular space"/>
    <property type="evidence" value="ECO:0007669"/>
    <property type="project" value="TreeGrafter"/>
</dbReference>
<dbReference type="InterPro" id="IPR043504">
    <property type="entry name" value="Peptidase_S1_PA_chymotrypsin"/>
</dbReference>
<comment type="caution">
    <text evidence="10">The sequence shown here is derived from an EMBL/GenBank/DDBJ whole genome shotgun (WGS) entry which is preliminary data.</text>
</comment>
<dbReference type="SUPFAM" id="SSF50494">
    <property type="entry name" value="Trypsin-like serine proteases"/>
    <property type="match status" value="1"/>
</dbReference>
<dbReference type="Proteomes" id="UP001152320">
    <property type="component" value="Chromosome 7"/>
</dbReference>
<dbReference type="GO" id="GO:0006508">
    <property type="term" value="P:proteolysis"/>
    <property type="evidence" value="ECO:0007669"/>
    <property type="project" value="UniProtKB-KW"/>
</dbReference>
<proteinExistence type="predicted"/>
<keyword evidence="7" id="KW-1015">Disulfide bond</keyword>
<dbReference type="InterPro" id="IPR009003">
    <property type="entry name" value="Peptidase_S1_PA"/>
</dbReference>
<evidence type="ECO:0000313" key="11">
    <source>
        <dbReference type="Proteomes" id="UP001152320"/>
    </source>
</evidence>
<dbReference type="EMBL" id="JAIZAY010000007">
    <property type="protein sequence ID" value="KAJ8038241.1"/>
    <property type="molecule type" value="Genomic_DNA"/>
</dbReference>
<dbReference type="PROSITE" id="PS50240">
    <property type="entry name" value="TRYPSIN_DOM"/>
    <property type="match status" value="1"/>
</dbReference>
<evidence type="ECO:0000256" key="4">
    <source>
        <dbReference type="ARBA" id="ARBA00022729"/>
    </source>
</evidence>
<feature type="domain" description="Peptidase S1" evidence="9">
    <location>
        <begin position="1"/>
        <end position="128"/>
    </location>
</feature>
<evidence type="ECO:0000256" key="8">
    <source>
        <dbReference type="ARBA" id="ARBA00023180"/>
    </source>
</evidence>
<dbReference type="Gene3D" id="2.40.10.10">
    <property type="entry name" value="Trypsin-like serine proteases"/>
    <property type="match status" value="1"/>
</dbReference>
<name>A0A9Q1C5F0_HOLLE</name>
<keyword evidence="11" id="KW-1185">Reference proteome</keyword>
<accession>A0A9Q1C5F0</accession>
<evidence type="ECO:0000256" key="5">
    <source>
        <dbReference type="ARBA" id="ARBA00022801"/>
    </source>
</evidence>
<dbReference type="Pfam" id="PF00089">
    <property type="entry name" value="Trypsin"/>
    <property type="match status" value="1"/>
</dbReference>
<keyword evidence="4" id="KW-0732">Signal</keyword>
<evidence type="ECO:0000256" key="6">
    <source>
        <dbReference type="ARBA" id="ARBA00022825"/>
    </source>
</evidence>
<dbReference type="AlphaFoldDB" id="A0A9Q1C5F0"/>
<evidence type="ECO:0000259" key="9">
    <source>
        <dbReference type="PROSITE" id="PS50240"/>
    </source>
</evidence>
<organism evidence="10 11">
    <name type="scientific">Holothuria leucospilota</name>
    <name type="common">Black long sea cucumber</name>
    <name type="synonym">Mertensiothuria leucospilota</name>
    <dbReference type="NCBI Taxonomy" id="206669"/>
    <lineage>
        <taxon>Eukaryota</taxon>
        <taxon>Metazoa</taxon>
        <taxon>Echinodermata</taxon>
        <taxon>Eleutherozoa</taxon>
        <taxon>Echinozoa</taxon>
        <taxon>Holothuroidea</taxon>
        <taxon>Aspidochirotacea</taxon>
        <taxon>Aspidochirotida</taxon>
        <taxon>Holothuriidae</taxon>
        <taxon>Holothuria</taxon>
    </lineage>
</organism>
<reference evidence="10" key="1">
    <citation type="submission" date="2021-10" db="EMBL/GenBank/DDBJ databases">
        <title>Tropical sea cucumber genome reveals ecological adaptation and Cuvierian tubules defense mechanism.</title>
        <authorList>
            <person name="Chen T."/>
        </authorList>
    </citation>
    <scope>NUCLEOTIDE SEQUENCE</scope>
    <source>
        <strain evidence="10">Nanhai2018</strain>
        <tissue evidence="10">Muscle</tissue>
    </source>
</reference>
<keyword evidence="3 10" id="KW-0645">Protease</keyword>
<sequence length="133" mass="14962">MHVAIITGWGSTKPRSVNDVSESQSSYQLQQLALPLKSREMCESSLEGDRELQFFDESMFCAGYDHAPHGACVGDGGDPLVKKAIRNSQRRWTLIGLTSWGRGCALSGELDFFTHVPYFMDWITETMQPQEEK</sequence>
<dbReference type="GO" id="GO:0004252">
    <property type="term" value="F:serine-type endopeptidase activity"/>
    <property type="evidence" value="ECO:0007669"/>
    <property type="project" value="InterPro"/>
</dbReference>
<comment type="subcellular location">
    <subcellularLocation>
        <location evidence="1">Secreted</location>
    </subcellularLocation>
</comment>
<keyword evidence="8" id="KW-0325">Glycoprotein</keyword>